<name>A0A8H4ACE4_GIGMA</name>
<gene>
    <name evidence="1" type="ORF">F8M41_024044</name>
</gene>
<accession>A0A8H4ACE4</accession>
<dbReference type="Proteomes" id="UP000439903">
    <property type="component" value="Unassembled WGS sequence"/>
</dbReference>
<proteinExistence type="predicted"/>
<evidence type="ECO:0000313" key="2">
    <source>
        <dbReference type="Proteomes" id="UP000439903"/>
    </source>
</evidence>
<reference evidence="1 2" key="1">
    <citation type="journal article" date="2019" name="Environ. Microbiol.">
        <title>At the nexus of three kingdoms: the genome of the mycorrhizal fungus Gigaspora margarita provides insights into plant, endobacterial and fungal interactions.</title>
        <authorList>
            <person name="Venice F."/>
            <person name="Ghignone S."/>
            <person name="Salvioli di Fossalunga A."/>
            <person name="Amselem J."/>
            <person name="Novero M."/>
            <person name="Xianan X."/>
            <person name="Sedzielewska Toro K."/>
            <person name="Morin E."/>
            <person name="Lipzen A."/>
            <person name="Grigoriev I.V."/>
            <person name="Henrissat B."/>
            <person name="Martin F.M."/>
            <person name="Bonfante P."/>
        </authorList>
    </citation>
    <scope>NUCLEOTIDE SEQUENCE [LARGE SCALE GENOMIC DNA]</scope>
    <source>
        <strain evidence="1 2">BEG34</strain>
    </source>
</reference>
<dbReference type="EMBL" id="WTPW01000802">
    <property type="protein sequence ID" value="KAF0478508.1"/>
    <property type="molecule type" value="Genomic_DNA"/>
</dbReference>
<protein>
    <submittedName>
        <fullName evidence="1">Uncharacterized protein</fullName>
    </submittedName>
</protein>
<comment type="caution">
    <text evidence="1">The sequence shown here is derived from an EMBL/GenBank/DDBJ whole genome shotgun (WGS) entry which is preliminary data.</text>
</comment>
<evidence type="ECO:0000313" key="1">
    <source>
        <dbReference type="EMBL" id="KAF0478508.1"/>
    </source>
</evidence>
<organism evidence="1 2">
    <name type="scientific">Gigaspora margarita</name>
    <dbReference type="NCBI Taxonomy" id="4874"/>
    <lineage>
        <taxon>Eukaryota</taxon>
        <taxon>Fungi</taxon>
        <taxon>Fungi incertae sedis</taxon>
        <taxon>Mucoromycota</taxon>
        <taxon>Glomeromycotina</taxon>
        <taxon>Glomeromycetes</taxon>
        <taxon>Diversisporales</taxon>
        <taxon>Gigasporaceae</taxon>
        <taxon>Gigaspora</taxon>
    </lineage>
</organism>
<keyword evidence="2" id="KW-1185">Reference proteome</keyword>
<dbReference type="OrthoDB" id="2424978at2759"/>
<dbReference type="AlphaFoldDB" id="A0A8H4ACE4"/>
<sequence>MDQRSDFHPTGLKNNVDISSTIISFNSCLFCNQKYHVYSRGMNCKAHAWRLLGKDVLLPCLAVYTYICMNLCSGSSEEGLKHYLLTKLIDSMTVYCQKDHQSLNNLLSQSSNNSPSVSL</sequence>